<keyword evidence="5" id="KW-0411">Iron-sulfur</keyword>
<dbReference type="SMART" id="SM00729">
    <property type="entry name" value="Elp3"/>
    <property type="match status" value="1"/>
</dbReference>
<keyword evidence="4" id="KW-0408">Iron</keyword>
<evidence type="ECO:0000256" key="3">
    <source>
        <dbReference type="ARBA" id="ARBA00022723"/>
    </source>
</evidence>
<feature type="domain" description="B12-binding" evidence="6">
    <location>
        <begin position="3"/>
        <end position="144"/>
    </location>
</feature>
<dbReference type="PANTHER" id="PTHR43409">
    <property type="entry name" value="ANAEROBIC MAGNESIUM-PROTOPORPHYRIN IX MONOMETHYL ESTER CYCLASE-RELATED"/>
    <property type="match status" value="1"/>
</dbReference>
<dbReference type="InterPro" id="IPR007197">
    <property type="entry name" value="rSAM"/>
</dbReference>
<dbReference type="SFLD" id="SFLDS00029">
    <property type="entry name" value="Radical_SAM"/>
    <property type="match status" value="1"/>
</dbReference>
<keyword evidence="3" id="KW-0479">Metal-binding</keyword>
<dbReference type="AlphaFoldDB" id="A0A1F5SN55"/>
<accession>A0A1F5SN55</accession>
<dbReference type="Pfam" id="PF04055">
    <property type="entry name" value="Radical_SAM"/>
    <property type="match status" value="1"/>
</dbReference>
<evidence type="ECO:0000256" key="4">
    <source>
        <dbReference type="ARBA" id="ARBA00023004"/>
    </source>
</evidence>
<evidence type="ECO:0000256" key="2">
    <source>
        <dbReference type="ARBA" id="ARBA00022691"/>
    </source>
</evidence>
<dbReference type="SFLD" id="SFLDG01082">
    <property type="entry name" value="B12-binding_domain_containing"/>
    <property type="match status" value="1"/>
</dbReference>
<evidence type="ECO:0000313" key="8">
    <source>
        <dbReference type="Proteomes" id="UP000178925"/>
    </source>
</evidence>
<gene>
    <name evidence="7" type="ORF">A2242_03775</name>
</gene>
<evidence type="ECO:0000313" key="7">
    <source>
        <dbReference type="EMBL" id="OGF28145.1"/>
    </source>
</evidence>
<dbReference type="GO" id="GO:0005829">
    <property type="term" value="C:cytosol"/>
    <property type="evidence" value="ECO:0007669"/>
    <property type="project" value="TreeGrafter"/>
</dbReference>
<organism evidence="7 8">
    <name type="scientific">Candidatus Falkowbacteria bacterium RIFOXYA2_FULL_47_9</name>
    <dbReference type="NCBI Taxonomy" id="1797995"/>
    <lineage>
        <taxon>Bacteria</taxon>
        <taxon>Candidatus Falkowiibacteriota</taxon>
    </lineage>
</organism>
<protein>
    <recommendedName>
        <fullName evidence="6">B12-binding domain-containing protein</fullName>
    </recommendedName>
</protein>
<reference evidence="7 8" key="1">
    <citation type="journal article" date="2016" name="Nat. Commun.">
        <title>Thousands of microbial genomes shed light on interconnected biogeochemical processes in an aquifer system.</title>
        <authorList>
            <person name="Anantharaman K."/>
            <person name="Brown C.T."/>
            <person name="Hug L.A."/>
            <person name="Sharon I."/>
            <person name="Castelle C.J."/>
            <person name="Probst A.J."/>
            <person name="Thomas B.C."/>
            <person name="Singh A."/>
            <person name="Wilkins M.J."/>
            <person name="Karaoz U."/>
            <person name="Brodie E.L."/>
            <person name="Williams K.H."/>
            <person name="Hubbard S.S."/>
            <person name="Banfield J.F."/>
        </authorList>
    </citation>
    <scope>NUCLEOTIDE SEQUENCE [LARGE SCALE GENOMIC DNA]</scope>
</reference>
<dbReference type="Gene3D" id="3.80.30.20">
    <property type="entry name" value="tm_1862 like domain"/>
    <property type="match status" value="1"/>
</dbReference>
<evidence type="ECO:0000259" key="6">
    <source>
        <dbReference type="PROSITE" id="PS51332"/>
    </source>
</evidence>
<dbReference type="InterPro" id="IPR006638">
    <property type="entry name" value="Elp3/MiaA/NifB-like_rSAM"/>
</dbReference>
<sequence>MIIPAFPYAGIFNRFHKKITALGAVVIATVVNQFLPGWRAEVIDENNYIGPRTPEGKVDHTALQQQTPADAIGVYCGLSSTMPRAWKIAQIYKNLGVLTIAGGRHVSFAPQESLDHGFDVVVVDEGENVILEILQDIENNGKLAGIIKRTAPNLETIPVPDFGLLRFAKKIKIYPISRIRGCKMKCEFCTVNEAPRWSSAAHLFAQVCWLVETRKAKSFFIADDRLEEDRNGYLEFFQLIKNRFGKKLKFTVQVRLAAAEDTELLIAMKEAGVAVVCIGFESPIDTELKAMHKGTTVAKMLAHTKMWVKNFSVHGMFIFGYPLPPGVELIDFRTRIRLFKKFIKNSRIDTIQIMHPIPLIGSKLRDRLEKANQLFPLGQVGWDRYSGEFACYRPNDMTLEQLQKGPTQIMKWFYSWHAWYRVPIRTLTMPLSCLISGWPKWHRKWFDDVVKIGANILVRRQEKEEQKYIRSLM</sequence>
<dbReference type="SUPFAM" id="SSF102114">
    <property type="entry name" value="Radical SAM enzymes"/>
    <property type="match status" value="1"/>
</dbReference>
<dbReference type="PANTHER" id="PTHR43409:SF7">
    <property type="entry name" value="BLL1977 PROTEIN"/>
    <property type="match status" value="1"/>
</dbReference>
<comment type="cofactor">
    <cofactor evidence="1">
        <name>[4Fe-4S] cluster</name>
        <dbReference type="ChEBI" id="CHEBI:49883"/>
    </cofactor>
</comment>
<dbReference type="Pfam" id="PF02310">
    <property type="entry name" value="B12-binding"/>
    <property type="match status" value="1"/>
</dbReference>
<dbReference type="GO" id="GO:0031419">
    <property type="term" value="F:cobalamin binding"/>
    <property type="evidence" value="ECO:0007669"/>
    <property type="project" value="InterPro"/>
</dbReference>
<keyword evidence="2" id="KW-0949">S-adenosyl-L-methionine</keyword>
<name>A0A1F5SN55_9BACT</name>
<dbReference type="PROSITE" id="PS51332">
    <property type="entry name" value="B12_BINDING"/>
    <property type="match status" value="1"/>
</dbReference>
<dbReference type="InterPro" id="IPR006158">
    <property type="entry name" value="Cobalamin-bd"/>
</dbReference>
<comment type="caution">
    <text evidence="7">The sequence shown here is derived from an EMBL/GenBank/DDBJ whole genome shotgun (WGS) entry which is preliminary data.</text>
</comment>
<dbReference type="GO" id="GO:0046872">
    <property type="term" value="F:metal ion binding"/>
    <property type="evidence" value="ECO:0007669"/>
    <property type="project" value="UniProtKB-KW"/>
</dbReference>
<proteinExistence type="predicted"/>
<dbReference type="EMBL" id="MFGC01000019">
    <property type="protein sequence ID" value="OGF28145.1"/>
    <property type="molecule type" value="Genomic_DNA"/>
</dbReference>
<dbReference type="InterPro" id="IPR058240">
    <property type="entry name" value="rSAM_sf"/>
</dbReference>
<dbReference type="InterPro" id="IPR023404">
    <property type="entry name" value="rSAM_horseshoe"/>
</dbReference>
<dbReference type="Proteomes" id="UP000178925">
    <property type="component" value="Unassembled WGS sequence"/>
</dbReference>
<dbReference type="STRING" id="1797995.A2242_03775"/>
<dbReference type="GO" id="GO:0051536">
    <property type="term" value="F:iron-sulfur cluster binding"/>
    <property type="evidence" value="ECO:0007669"/>
    <property type="project" value="UniProtKB-KW"/>
</dbReference>
<evidence type="ECO:0000256" key="1">
    <source>
        <dbReference type="ARBA" id="ARBA00001966"/>
    </source>
</evidence>
<dbReference type="GO" id="GO:0003824">
    <property type="term" value="F:catalytic activity"/>
    <property type="evidence" value="ECO:0007669"/>
    <property type="project" value="InterPro"/>
</dbReference>
<evidence type="ECO:0000256" key="5">
    <source>
        <dbReference type="ARBA" id="ARBA00023014"/>
    </source>
</evidence>
<dbReference type="InterPro" id="IPR051198">
    <property type="entry name" value="BchE-like"/>
</dbReference>
<dbReference type="Gene3D" id="3.40.50.280">
    <property type="entry name" value="Cobalamin-binding domain"/>
    <property type="match status" value="1"/>
</dbReference>